<reference evidence="3 4" key="1">
    <citation type="submission" date="2016-10" db="EMBL/GenBank/DDBJ databases">
        <authorList>
            <person name="de Groot N.N."/>
        </authorList>
    </citation>
    <scope>NUCLEOTIDE SEQUENCE [LARGE SCALE GENOMIC DNA]</scope>
    <source>
        <strain evidence="3 4">DSM 21001</strain>
    </source>
</reference>
<evidence type="ECO:0000313" key="4">
    <source>
        <dbReference type="Proteomes" id="UP000199024"/>
    </source>
</evidence>
<dbReference type="OrthoDB" id="116700at2"/>
<evidence type="ECO:0000256" key="2">
    <source>
        <dbReference type="SAM" id="SignalP"/>
    </source>
</evidence>
<dbReference type="RefSeq" id="WP_089839467.1">
    <property type="nucleotide sequence ID" value="NZ_FOZL01000001.1"/>
</dbReference>
<organism evidence="3 4">
    <name type="scientific">Granulicella pectinivorans</name>
    <dbReference type="NCBI Taxonomy" id="474950"/>
    <lineage>
        <taxon>Bacteria</taxon>
        <taxon>Pseudomonadati</taxon>
        <taxon>Acidobacteriota</taxon>
        <taxon>Terriglobia</taxon>
        <taxon>Terriglobales</taxon>
        <taxon>Acidobacteriaceae</taxon>
        <taxon>Granulicella</taxon>
    </lineage>
</organism>
<protein>
    <submittedName>
        <fullName evidence="3">Uncharacterized protein</fullName>
    </submittedName>
</protein>
<feature type="signal peptide" evidence="2">
    <location>
        <begin position="1"/>
        <end position="17"/>
    </location>
</feature>
<dbReference type="AlphaFoldDB" id="A0A1I6MFX2"/>
<name>A0A1I6MFX2_9BACT</name>
<evidence type="ECO:0000313" key="3">
    <source>
        <dbReference type="EMBL" id="SFS14508.1"/>
    </source>
</evidence>
<gene>
    <name evidence="3" type="ORF">SAMN05421771_2548</name>
</gene>
<accession>A0A1I6MFX2</accession>
<feature type="region of interest" description="Disordered" evidence="1">
    <location>
        <begin position="55"/>
        <end position="74"/>
    </location>
</feature>
<proteinExistence type="predicted"/>
<keyword evidence="2" id="KW-0732">Signal</keyword>
<dbReference type="EMBL" id="FOZL01000001">
    <property type="protein sequence ID" value="SFS14508.1"/>
    <property type="molecule type" value="Genomic_DNA"/>
</dbReference>
<dbReference type="STRING" id="474950.SAMN05421771_2548"/>
<dbReference type="Proteomes" id="UP000199024">
    <property type="component" value="Unassembled WGS sequence"/>
</dbReference>
<feature type="chain" id="PRO_5011762773" evidence="2">
    <location>
        <begin position="18"/>
        <end position="226"/>
    </location>
</feature>
<sequence length="226" mass="24312">MKALALALLCGLGAGLAQEPARVTFQLERAGLDVPRYTISLDEQGNATYHAELAAPKSQPTTLPGEPAEPSAPSPAIDRKIVLSAATTASIFAQARGLDRFHTACESRAKNVADMGKKTLTYAGPDGSGSCTYNYSDLRQLTELTDTFQAVQATLEMGRQMDFKHRFDRLGLDAVMISLSNMLDTHQATEVGTIAPTLRAIASDTELMQRVRLRAAKMLEQAAASR</sequence>
<evidence type="ECO:0000256" key="1">
    <source>
        <dbReference type="SAM" id="MobiDB-lite"/>
    </source>
</evidence>
<keyword evidence="4" id="KW-1185">Reference proteome</keyword>